<name>A0AAE3B7B8_9RHOB</name>
<dbReference type="AlphaFoldDB" id="A0AAE3B7B8"/>
<feature type="modified residue" description="4-aspartylphosphate" evidence="1">
    <location>
        <position position="54"/>
    </location>
</feature>
<proteinExistence type="predicted"/>
<dbReference type="InterPro" id="IPR035994">
    <property type="entry name" value="Nucleoside_phosphorylase_sf"/>
</dbReference>
<dbReference type="SUPFAM" id="SSF52172">
    <property type="entry name" value="CheY-like"/>
    <property type="match status" value="1"/>
</dbReference>
<evidence type="ECO:0000259" key="2">
    <source>
        <dbReference type="PROSITE" id="PS50110"/>
    </source>
</evidence>
<dbReference type="Gene3D" id="3.40.50.2300">
    <property type="match status" value="1"/>
</dbReference>
<keyword evidence="1" id="KW-0597">Phosphoprotein</keyword>
<dbReference type="RefSeq" id="WP_203242998.1">
    <property type="nucleotide sequence ID" value="NZ_JAFBRH010000004.1"/>
</dbReference>
<comment type="caution">
    <text evidence="3">The sequence shown here is derived from an EMBL/GenBank/DDBJ whole genome shotgun (WGS) entry which is preliminary data.</text>
</comment>
<dbReference type="EMBL" id="JAFBRM010000004">
    <property type="protein sequence ID" value="MBM1715122.1"/>
    <property type="molecule type" value="Genomic_DNA"/>
</dbReference>
<dbReference type="InterPro" id="IPR001789">
    <property type="entry name" value="Sig_transdc_resp-reg_receiver"/>
</dbReference>
<reference evidence="3 4" key="1">
    <citation type="submission" date="2021-01" db="EMBL/GenBank/DDBJ databases">
        <title>Diatom-associated Roseobacters Show Island Model of Population Structure.</title>
        <authorList>
            <person name="Qu L."/>
            <person name="Feng X."/>
            <person name="Chen Y."/>
            <person name="Li L."/>
            <person name="Wang X."/>
            <person name="Hu Z."/>
            <person name="Wang H."/>
            <person name="Luo H."/>
        </authorList>
    </citation>
    <scope>NUCLEOTIDE SEQUENCE [LARGE SCALE GENOMIC DNA]</scope>
    <source>
        <strain evidence="3 4">TR60-84</strain>
    </source>
</reference>
<feature type="domain" description="Response regulatory" evidence="2">
    <location>
        <begin position="3"/>
        <end position="126"/>
    </location>
</feature>
<dbReference type="GO" id="GO:0000160">
    <property type="term" value="P:phosphorelay signal transduction system"/>
    <property type="evidence" value="ECO:0007669"/>
    <property type="project" value="InterPro"/>
</dbReference>
<dbReference type="PANTHER" id="PTHR46832:SF1">
    <property type="entry name" value="5'-METHYLTHIOADENOSINE_S-ADENOSYLHOMOCYSTEINE NUCLEOSIDASE"/>
    <property type="match status" value="1"/>
</dbReference>
<accession>A0AAE3B7B8</accession>
<dbReference type="GO" id="GO:0009116">
    <property type="term" value="P:nucleoside metabolic process"/>
    <property type="evidence" value="ECO:0007669"/>
    <property type="project" value="InterPro"/>
</dbReference>
<evidence type="ECO:0000256" key="1">
    <source>
        <dbReference type="PROSITE-ProRule" id="PRU00169"/>
    </source>
</evidence>
<dbReference type="Gene3D" id="3.40.50.1580">
    <property type="entry name" value="Nucleoside phosphorylase domain"/>
    <property type="match status" value="1"/>
</dbReference>
<dbReference type="InterPro" id="IPR000845">
    <property type="entry name" value="Nucleoside_phosphorylase_d"/>
</dbReference>
<dbReference type="Proteomes" id="UP000732193">
    <property type="component" value="Unassembled WGS sequence"/>
</dbReference>
<dbReference type="GO" id="GO:0008782">
    <property type="term" value="F:adenosylhomocysteine nucleosidase activity"/>
    <property type="evidence" value="ECO:0007669"/>
    <property type="project" value="TreeGrafter"/>
</dbReference>
<dbReference type="PROSITE" id="PS50110">
    <property type="entry name" value="RESPONSE_REGULATORY"/>
    <property type="match status" value="1"/>
</dbReference>
<dbReference type="PANTHER" id="PTHR46832">
    <property type="entry name" value="5'-METHYLTHIOADENOSINE/S-ADENOSYLHOMOCYSTEINE NUCLEOSIDASE"/>
    <property type="match status" value="1"/>
</dbReference>
<dbReference type="InterPro" id="IPR011006">
    <property type="entry name" value="CheY-like_superfamily"/>
</dbReference>
<evidence type="ECO:0000313" key="4">
    <source>
        <dbReference type="Proteomes" id="UP000732193"/>
    </source>
</evidence>
<dbReference type="GO" id="GO:0008930">
    <property type="term" value="F:methylthioadenosine nucleosidase activity"/>
    <property type="evidence" value="ECO:0007669"/>
    <property type="project" value="TreeGrafter"/>
</dbReference>
<dbReference type="GO" id="GO:0019284">
    <property type="term" value="P:L-methionine salvage from S-adenosylmethionine"/>
    <property type="evidence" value="ECO:0007669"/>
    <property type="project" value="TreeGrafter"/>
</dbReference>
<dbReference type="GO" id="GO:0005829">
    <property type="term" value="C:cytosol"/>
    <property type="evidence" value="ECO:0007669"/>
    <property type="project" value="TreeGrafter"/>
</dbReference>
<protein>
    <recommendedName>
        <fullName evidence="2">Response regulatory domain-containing protein</fullName>
    </recommendedName>
</protein>
<gene>
    <name evidence="3" type="ORF">JQV55_16245</name>
</gene>
<dbReference type="SUPFAM" id="SSF53167">
    <property type="entry name" value="Purine and uridine phosphorylases"/>
    <property type="match status" value="1"/>
</dbReference>
<dbReference type="Pfam" id="PF01048">
    <property type="entry name" value="PNP_UDP_1"/>
    <property type="match status" value="1"/>
</dbReference>
<keyword evidence="4" id="KW-1185">Reference proteome</keyword>
<sequence>MVKILVCDDDETKLLEIVTYVKSLGTLEHDIITARTMVEFTSKFSNDIGVCVIDIRIPAYDGANPDQNGLGILQHLESSSNGQVKLLAISAYPDEFEEIRPRFERQGCVLADFSKRNVWQNALRMLILQSTSQTKFDFLIFVALQKERAPYLSVPELGGTSISSDGLTRYDISIGEKVGSIIELPGMGLVDASIVAAKCIDRYSPSLVAMSGICAGFSGRAEMGQLLISQLAYEYQTGKWSKDGFAAEPYQIPISEKLRVMVRQLVDDERLIHELEGDWTHNRPNATHNPKLAIFTSGSAVIADQQYMEQVATHHRKVSGLDMEVFGLHRAAHLASSRPDVLCAKVVVDLADSGKNDEIQPYGCYISSRFLLKAIANYFD</sequence>
<organism evidence="3 4">
    <name type="scientific">Sulfitobacter geojensis</name>
    <dbReference type="NCBI Taxonomy" id="1342299"/>
    <lineage>
        <taxon>Bacteria</taxon>
        <taxon>Pseudomonadati</taxon>
        <taxon>Pseudomonadota</taxon>
        <taxon>Alphaproteobacteria</taxon>
        <taxon>Rhodobacterales</taxon>
        <taxon>Roseobacteraceae</taxon>
        <taxon>Sulfitobacter</taxon>
    </lineage>
</organism>
<evidence type="ECO:0000313" key="3">
    <source>
        <dbReference type="EMBL" id="MBM1715122.1"/>
    </source>
</evidence>